<feature type="signal peptide" evidence="1">
    <location>
        <begin position="1"/>
        <end position="21"/>
    </location>
</feature>
<dbReference type="RefSeq" id="WP_084197872.1">
    <property type="nucleotide sequence ID" value="NZ_BMYL01000004.1"/>
</dbReference>
<reference evidence="2 3" key="1">
    <citation type="submission" date="2018-01" db="EMBL/GenBank/DDBJ databases">
        <title>The draft genome sequence of Halioglobus japonicus S1-36.</title>
        <authorList>
            <person name="Du Z.-J."/>
            <person name="Shi M.-J."/>
        </authorList>
    </citation>
    <scope>NUCLEOTIDE SEQUENCE [LARGE SCALE GENOMIC DNA]</scope>
    <source>
        <strain evidence="2 3">S1-36</strain>
    </source>
</reference>
<dbReference type="EMBL" id="PKUR01000004">
    <property type="protein sequence ID" value="PLW85012.1"/>
    <property type="molecule type" value="Genomic_DNA"/>
</dbReference>
<dbReference type="GO" id="GO:0016810">
    <property type="term" value="F:hydrolase activity, acting on carbon-nitrogen (but not peptide) bonds"/>
    <property type="evidence" value="ECO:0007669"/>
    <property type="project" value="InterPro"/>
</dbReference>
<dbReference type="AlphaFoldDB" id="A0AAP8MCE9"/>
<dbReference type="InterPro" id="IPR011059">
    <property type="entry name" value="Metal-dep_hydrolase_composite"/>
</dbReference>
<keyword evidence="3" id="KW-1185">Reference proteome</keyword>
<evidence type="ECO:0000313" key="2">
    <source>
        <dbReference type="EMBL" id="PLW85012.1"/>
    </source>
</evidence>
<feature type="chain" id="PRO_5042857578" evidence="1">
    <location>
        <begin position="22"/>
        <end position="61"/>
    </location>
</feature>
<dbReference type="Proteomes" id="UP000235162">
    <property type="component" value="Unassembled WGS sequence"/>
</dbReference>
<organism evidence="2 3">
    <name type="scientific">Halioglobus japonicus</name>
    <dbReference type="NCBI Taxonomy" id="930805"/>
    <lineage>
        <taxon>Bacteria</taxon>
        <taxon>Pseudomonadati</taxon>
        <taxon>Pseudomonadota</taxon>
        <taxon>Gammaproteobacteria</taxon>
        <taxon>Cellvibrionales</taxon>
        <taxon>Halieaceae</taxon>
        <taxon>Halioglobus</taxon>
    </lineage>
</organism>
<dbReference type="Gene3D" id="2.30.40.10">
    <property type="entry name" value="Urease, subunit C, domain 1"/>
    <property type="match status" value="1"/>
</dbReference>
<comment type="caution">
    <text evidence="2">The sequence shown here is derived from an EMBL/GenBank/DDBJ whole genome shotgun (WGS) entry which is preliminary data.</text>
</comment>
<evidence type="ECO:0000313" key="3">
    <source>
        <dbReference type="Proteomes" id="UP000235162"/>
    </source>
</evidence>
<accession>A0AAP8MCE9</accession>
<evidence type="ECO:0000256" key="1">
    <source>
        <dbReference type="SAM" id="SignalP"/>
    </source>
</evidence>
<dbReference type="SUPFAM" id="SSF51338">
    <property type="entry name" value="Composite domain of metallo-dependent hydrolases"/>
    <property type="match status" value="1"/>
</dbReference>
<protein>
    <submittedName>
        <fullName evidence="2">Uncharacterized protein</fullName>
    </submittedName>
</protein>
<sequence length="61" mass="6706">MPSRKILLATLALCFSGTVYAETYDVVISDGRVMDPETNFDEVRNVGIRDGRIIAITDTAN</sequence>
<keyword evidence="1" id="KW-0732">Signal</keyword>
<proteinExistence type="predicted"/>
<dbReference type="KEGG" id="hja:BST95_01605"/>
<gene>
    <name evidence="2" type="ORF">C0029_15870</name>
</gene>
<name>A0AAP8MCE9_9GAMM</name>